<feature type="domain" description="Conjugative transposon TraM C-terminal" evidence="3">
    <location>
        <begin position="271"/>
        <end position="415"/>
    </location>
</feature>
<organism evidence="4 5">
    <name type="scientific">Mucilaginibacter paludis DSM 18603</name>
    <dbReference type="NCBI Taxonomy" id="714943"/>
    <lineage>
        <taxon>Bacteria</taxon>
        <taxon>Pseudomonadati</taxon>
        <taxon>Bacteroidota</taxon>
        <taxon>Sphingobacteriia</taxon>
        <taxon>Sphingobacteriales</taxon>
        <taxon>Sphingobacteriaceae</taxon>
        <taxon>Mucilaginibacter</taxon>
    </lineage>
</organism>
<dbReference type="EMBL" id="CM001403">
    <property type="protein sequence ID" value="EHQ24281.1"/>
    <property type="molecule type" value="Genomic_DNA"/>
</dbReference>
<keyword evidence="2" id="KW-0812">Transmembrane</keyword>
<dbReference type="HOGENOM" id="CLU_735320_0_0_10"/>
<protein>
    <submittedName>
        <fullName evidence="4">Conjugative transposon TraM protein</fullName>
    </submittedName>
</protein>
<keyword evidence="2" id="KW-0472">Membrane</keyword>
<gene>
    <name evidence="4" type="ORF">Mucpa_0078</name>
</gene>
<feature type="compositionally biased region" description="Polar residues" evidence="1">
    <location>
        <begin position="149"/>
        <end position="183"/>
    </location>
</feature>
<evidence type="ECO:0000256" key="1">
    <source>
        <dbReference type="SAM" id="MobiDB-lite"/>
    </source>
</evidence>
<dbReference type="NCBIfam" id="TIGR03779">
    <property type="entry name" value="Bac_Flav_CT_M"/>
    <property type="match status" value="1"/>
</dbReference>
<feature type="region of interest" description="Disordered" evidence="1">
    <location>
        <begin position="149"/>
        <end position="186"/>
    </location>
</feature>
<dbReference type="Pfam" id="PF12508">
    <property type="entry name" value="Transposon_TraM"/>
    <property type="match status" value="1"/>
</dbReference>
<evidence type="ECO:0000256" key="2">
    <source>
        <dbReference type="SAM" id="Phobius"/>
    </source>
</evidence>
<feature type="transmembrane region" description="Helical" evidence="2">
    <location>
        <begin position="12"/>
        <end position="32"/>
    </location>
</feature>
<accession>H1YDU1</accession>
<evidence type="ECO:0000313" key="5">
    <source>
        <dbReference type="Proteomes" id="UP000002774"/>
    </source>
</evidence>
<dbReference type="STRING" id="714943.Mucpa_0078"/>
<sequence>MQNDIKNKRQLKFLLVLPVLVIPFATLFFWSLGGGANAKAGSNQVATGLNSRLPGAQLKSDSTENKLSFYQQAEKDSAKIKEAIKDDPYYKRYIKDSTVADTVHKSSNRPVGNSLGAGNYHAGLITSSSKGTLGQNEAEINRKLAQLQRQVSQPETATVTAAPQPETATQSQLQAMVQQMNSSKGEDPELKQLSEMLSQIQEIQNPGLARQRLREQSEKNKGLVFAVSPAEAGEGGSLMPGTDTTPANRLLQSNGFFGLQDNNTNSQDNAVPVVIHETQTLTTGATVKMRLLEDLYVGGRLIPKDNFVFGTCSLEGERLTVEVKTIRYQASVYPVSLSVFDQDGLAGLYIPGAITRDAAKQGADQAIQGLDIYSMSPSVGAQAASAGIQAAKGLFSKKAKLVKVTVKAGYGILLVNSNQLSQ</sequence>
<dbReference type="RefSeq" id="WP_008503810.1">
    <property type="nucleotide sequence ID" value="NZ_CM001403.1"/>
</dbReference>
<dbReference type="Proteomes" id="UP000002774">
    <property type="component" value="Chromosome"/>
</dbReference>
<name>H1YDU1_9SPHI</name>
<proteinExistence type="predicted"/>
<dbReference type="InterPro" id="IPR022187">
    <property type="entry name" value="Conjug_transposon_TraM"/>
</dbReference>
<keyword evidence="2" id="KW-1133">Transmembrane helix</keyword>
<evidence type="ECO:0000313" key="4">
    <source>
        <dbReference type="EMBL" id="EHQ24281.1"/>
    </source>
</evidence>
<dbReference type="InterPro" id="IPR055407">
    <property type="entry name" value="TraM_C"/>
</dbReference>
<reference evidence="4" key="1">
    <citation type="submission" date="2011-09" db="EMBL/GenBank/DDBJ databases">
        <title>The permanent draft genome of Mucilaginibacter paludis DSM 18603.</title>
        <authorList>
            <consortium name="US DOE Joint Genome Institute (JGI-PGF)"/>
            <person name="Lucas S."/>
            <person name="Han J."/>
            <person name="Lapidus A."/>
            <person name="Bruce D."/>
            <person name="Goodwin L."/>
            <person name="Pitluck S."/>
            <person name="Peters L."/>
            <person name="Kyrpides N."/>
            <person name="Mavromatis K."/>
            <person name="Ivanova N."/>
            <person name="Mikhailova N."/>
            <person name="Held B."/>
            <person name="Detter J.C."/>
            <person name="Tapia R."/>
            <person name="Han C."/>
            <person name="Land M."/>
            <person name="Hauser L."/>
            <person name="Markowitz V."/>
            <person name="Cheng J.-F."/>
            <person name="Hugenholtz P."/>
            <person name="Woyke T."/>
            <person name="Wu D."/>
            <person name="Tindall B."/>
            <person name="Brambilla E."/>
            <person name="Klenk H.-P."/>
            <person name="Eisen J.A."/>
        </authorList>
    </citation>
    <scope>NUCLEOTIDE SEQUENCE [LARGE SCALE GENOMIC DNA]</scope>
    <source>
        <strain evidence="4">DSM 18603</strain>
    </source>
</reference>
<dbReference type="OrthoDB" id="1453786at2"/>
<dbReference type="eggNOG" id="ENOG502Z83K">
    <property type="taxonomic scope" value="Bacteria"/>
</dbReference>
<keyword evidence="5" id="KW-1185">Reference proteome</keyword>
<dbReference type="AlphaFoldDB" id="H1YDU1"/>
<evidence type="ECO:0000259" key="3">
    <source>
        <dbReference type="Pfam" id="PF12508"/>
    </source>
</evidence>